<dbReference type="Proteomes" id="UP000287651">
    <property type="component" value="Unassembled WGS sequence"/>
</dbReference>
<name>A0A426Z8S3_ENSVE</name>
<accession>A0A426Z8S3</accession>
<sequence>MPIYAPKQSNIIDKTKGSKIISFSQGAFFVKRREVLQKTRAEQFGLGRVPPTIKSRVSSTEKRSPHADMLVGHRVVKGYTPRSSRAEDAGSTWLNRDLMVTEGCVSFSTESTMAEGCALGTIDLKTTEKRVSSATELKMAERHVSGTSRAQLD</sequence>
<gene>
    <name evidence="1" type="ORF">B296_00045026</name>
</gene>
<protein>
    <submittedName>
        <fullName evidence="1">Uncharacterized protein</fullName>
    </submittedName>
</protein>
<dbReference type="EMBL" id="AMZH03007820">
    <property type="protein sequence ID" value="RRT60362.1"/>
    <property type="molecule type" value="Genomic_DNA"/>
</dbReference>
<evidence type="ECO:0000313" key="2">
    <source>
        <dbReference type="Proteomes" id="UP000287651"/>
    </source>
</evidence>
<evidence type="ECO:0000313" key="1">
    <source>
        <dbReference type="EMBL" id="RRT60362.1"/>
    </source>
</evidence>
<organism evidence="1 2">
    <name type="scientific">Ensete ventricosum</name>
    <name type="common">Abyssinian banana</name>
    <name type="synonym">Musa ensete</name>
    <dbReference type="NCBI Taxonomy" id="4639"/>
    <lineage>
        <taxon>Eukaryota</taxon>
        <taxon>Viridiplantae</taxon>
        <taxon>Streptophyta</taxon>
        <taxon>Embryophyta</taxon>
        <taxon>Tracheophyta</taxon>
        <taxon>Spermatophyta</taxon>
        <taxon>Magnoliopsida</taxon>
        <taxon>Liliopsida</taxon>
        <taxon>Zingiberales</taxon>
        <taxon>Musaceae</taxon>
        <taxon>Ensete</taxon>
    </lineage>
</organism>
<dbReference type="AlphaFoldDB" id="A0A426Z8S3"/>
<proteinExistence type="predicted"/>
<comment type="caution">
    <text evidence="1">The sequence shown here is derived from an EMBL/GenBank/DDBJ whole genome shotgun (WGS) entry which is preliminary data.</text>
</comment>
<reference evidence="1 2" key="1">
    <citation type="journal article" date="2014" name="Agronomy (Basel)">
        <title>A Draft Genome Sequence for Ensete ventricosum, the Drought-Tolerant Tree Against Hunger.</title>
        <authorList>
            <person name="Harrison J."/>
            <person name="Moore K.A."/>
            <person name="Paszkiewicz K."/>
            <person name="Jones T."/>
            <person name="Grant M."/>
            <person name="Ambacheew D."/>
            <person name="Muzemil S."/>
            <person name="Studholme D.J."/>
        </authorList>
    </citation>
    <scope>NUCLEOTIDE SEQUENCE [LARGE SCALE GENOMIC DNA]</scope>
</reference>